<dbReference type="PANTHER" id="PTHR33606">
    <property type="entry name" value="PROTEIN YCII"/>
    <property type="match status" value="1"/>
</dbReference>
<dbReference type="AlphaFoldDB" id="A0A520LNP0"/>
<dbReference type="InterPro" id="IPR051807">
    <property type="entry name" value="Sec-metab_biosynth-assoc"/>
</dbReference>
<organism evidence="3 4">
    <name type="scientific">SAR92 clade bacterium</name>
    <dbReference type="NCBI Taxonomy" id="2315479"/>
    <lineage>
        <taxon>Bacteria</taxon>
        <taxon>Pseudomonadati</taxon>
        <taxon>Pseudomonadota</taxon>
        <taxon>Gammaproteobacteria</taxon>
        <taxon>Cellvibrionales</taxon>
        <taxon>Porticoccaceae</taxon>
        <taxon>SAR92 clade</taxon>
    </lineage>
</organism>
<dbReference type="SUPFAM" id="SSF54909">
    <property type="entry name" value="Dimeric alpha+beta barrel"/>
    <property type="match status" value="1"/>
</dbReference>
<gene>
    <name evidence="3" type="ORF">EVB02_00945</name>
</gene>
<comment type="similarity">
    <text evidence="1">Belongs to the YciI family.</text>
</comment>
<dbReference type="PANTHER" id="PTHR33606:SF3">
    <property type="entry name" value="PROTEIN YCII"/>
    <property type="match status" value="1"/>
</dbReference>
<feature type="domain" description="YCII-related" evidence="2">
    <location>
        <begin position="1"/>
        <end position="95"/>
    </location>
</feature>
<evidence type="ECO:0000313" key="4">
    <source>
        <dbReference type="Proteomes" id="UP000318148"/>
    </source>
</evidence>
<dbReference type="InterPro" id="IPR005545">
    <property type="entry name" value="YCII"/>
</dbReference>
<dbReference type="Gene3D" id="3.30.70.1060">
    <property type="entry name" value="Dimeric alpha+beta barrel"/>
    <property type="match status" value="1"/>
</dbReference>
<proteinExistence type="inferred from homology"/>
<accession>A0A520LNP0</accession>
<evidence type="ECO:0000259" key="2">
    <source>
        <dbReference type="Pfam" id="PF03795"/>
    </source>
</evidence>
<dbReference type="InterPro" id="IPR011008">
    <property type="entry name" value="Dimeric_a/b-barrel"/>
</dbReference>
<comment type="caution">
    <text evidence="3">The sequence shown here is derived from an EMBL/GenBank/DDBJ whole genome shotgun (WGS) entry which is preliminary data.</text>
</comment>
<name>A0A520LNP0_9GAMM</name>
<evidence type="ECO:0000313" key="3">
    <source>
        <dbReference type="EMBL" id="RZO08188.1"/>
    </source>
</evidence>
<sequence length="99" mass="11287">MWYAFICEDVENSLSKRKKVRADHLKRVEVLKNQGRILIAGPNPKIDSEDPGIAGFSGSLIVAEFENIEEAEIWIKDDPYNLHGVFKSVKTKPFKLIFP</sequence>
<dbReference type="Pfam" id="PF03795">
    <property type="entry name" value="YCII"/>
    <property type="match status" value="1"/>
</dbReference>
<reference evidence="3 4" key="1">
    <citation type="submission" date="2019-02" db="EMBL/GenBank/DDBJ databases">
        <title>Prokaryotic population dynamics and viral predation in marine succession experiment using metagenomics: the confinement effect.</title>
        <authorList>
            <person name="Haro-Moreno J.M."/>
            <person name="Rodriguez-Valera F."/>
            <person name="Lopez-Perez M."/>
        </authorList>
    </citation>
    <scope>NUCLEOTIDE SEQUENCE [LARGE SCALE GENOMIC DNA]</scope>
    <source>
        <strain evidence="3">MED-G169</strain>
    </source>
</reference>
<dbReference type="NCBIfam" id="NF008473">
    <property type="entry name" value="PRK11370.1"/>
    <property type="match status" value="1"/>
</dbReference>
<evidence type="ECO:0000256" key="1">
    <source>
        <dbReference type="ARBA" id="ARBA00007689"/>
    </source>
</evidence>
<protein>
    <submittedName>
        <fullName evidence="3">YciI family protein</fullName>
    </submittedName>
</protein>
<dbReference type="EMBL" id="SHBO01000006">
    <property type="protein sequence ID" value="RZO08188.1"/>
    <property type="molecule type" value="Genomic_DNA"/>
</dbReference>
<dbReference type="Proteomes" id="UP000318148">
    <property type="component" value="Unassembled WGS sequence"/>
</dbReference>